<dbReference type="EMBL" id="CP157484">
    <property type="protein sequence ID" value="XBO38081.1"/>
    <property type="molecule type" value="Genomic_DNA"/>
</dbReference>
<accession>A0AAU7JCU5</accession>
<keyword evidence="1" id="KW-0732">Signal</keyword>
<reference evidence="2" key="1">
    <citation type="submission" date="2024-05" db="EMBL/GenBank/DDBJ databases">
        <authorList>
            <person name="Kim S."/>
            <person name="Heo J."/>
            <person name="Choi H."/>
            <person name="Choi Y."/>
            <person name="Kwon S.-W."/>
            <person name="Kim Y."/>
        </authorList>
    </citation>
    <scope>NUCLEOTIDE SEQUENCE</scope>
    <source>
        <strain evidence="2">KACC 23698</strain>
    </source>
</reference>
<proteinExistence type="predicted"/>
<name>A0AAU7JCU5_9HYPH</name>
<evidence type="ECO:0000256" key="1">
    <source>
        <dbReference type="SAM" id="SignalP"/>
    </source>
</evidence>
<sequence>MTLRTTLRIAALSAAVAAGLGAAATPASAQAQGGGVKVGTLRCNVSGSLGLIITSSKTMSCRFTPSRRGPPETYLGTIRRFGLDIGATNRGVLVWTVFAPTNAWQRGALAGGYAGGSAEATAGAGLSANVLVGGNNNTIGLQPISVGAQTGLNLALGVSALELTPAR</sequence>
<dbReference type="Pfam" id="PF06186">
    <property type="entry name" value="DUF992"/>
    <property type="match status" value="1"/>
</dbReference>
<dbReference type="InterPro" id="IPR009333">
    <property type="entry name" value="DUF992"/>
</dbReference>
<feature type="signal peptide" evidence="1">
    <location>
        <begin position="1"/>
        <end position="29"/>
    </location>
</feature>
<protein>
    <submittedName>
        <fullName evidence="2">DUF992 domain-containing protein</fullName>
    </submittedName>
</protein>
<dbReference type="RefSeq" id="WP_406854916.1">
    <property type="nucleotide sequence ID" value="NZ_CP157484.1"/>
</dbReference>
<dbReference type="AlphaFoldDB" id="A0AAU7JCU5"/>
<gene>
    <name evidence="2" type="ORF">ABEG18_20555</name>
</gene>
<evidence type="ECO:0000313" key="2">
    <source>
        <dbReference type="EMBL" id="XBO38081.1"/>
    </source>
</evidence>
<feature type="chain" id="PRO_5044020282" evidence="1">
    <location>
        <begin position="30"/>
        <end position="167"/>
    </location>
</feature>
<organism evidence="2">
    <name type="scientific">Alsobacter sp. KACC 23698</name>
    <dbReference type="NCBI Taxonomy" id="3149229"/>
    <lineage>
        <taxon>Bacteria</taxon>
        <taxon>Pseudomonadati</taxon>
        <taxon>Pseudomonadota</taxon>
        <taxon>Alphaproteobacteria</taxon>
        <taxon>Hyphomicrobiales</taxon>
        <taxon>Alsobacteraceae</taxon>
        <taxon>Alsobacter</taxon>
    </lineage>
</organism>